<comment type="subcellular location">
    <subcellularLocation>
        <location evidence="1">Nucleus</location>
    </subcellularLocation>
</comment>
<dbReference type="PROSITE" id="PS51032">
    <property type="entry name" value="AP2_ERF"/>
    <property type="match status" value="1"/>
</dbReference>
<dbReference type="GO" id="GO:0009873">
    <property type="term" value="P:ethylene-activated signaling pathway"/>
    <property type="evidence" value="ECO:0007669"/>
    <property type="project" value="InterPro"/>
</dbReference>
<dbReference type="EMBL" id="JAGKQH010000003">
    <property type="protein sequence ID" value="KAG6604181.1"/>
    <property type="molecule type" value="Genomic_DNA"/>
</dbReference>
<feature type="domain" description="AP2/ERF" evidence="6">
    <location>
        <begin position="2"/>
        <end position="66"/>
    </location>
</feature>
<keyword evidence="4" id="KW-0804">Transcription</keyword>
<name>A0AAV6NY97_9ROSI</name>
<reference evidence="7 8" key="1">
    <citation type="journal article" date="2021" name="Hortic Res">
        <title>The domestication of Cucurbita argyrosperma as revealed by the genome of its wild relative.</title>
        <authorList>
            <person name="Barrera-Redondo J."/>
            <person name="Sanchez-de la Vega G."/>
            <person name="Aguirre-Liguori J.A."/>
            <person name="Castellanos-Morales G."/>
            <person name="Gutierrez-Guerrero Y.T."/>
            <person name="Aguirre-Dugua X."/>
            <person name="Aguirre-Planter E."/>
            <person name="Tenaillon M.I."/>
            <person name="Lira-Saade R."/>
            <person name="Eguiarte L.E."/>
        </authorList>
    </citation>
    <scope>NUCLEOTIDE SEQUENCE [LARGE SCALE GENOMIC DNA]</scope>
    <source>
        <strain evidence="7">JBR-2021</strain>
    </source>
</reference>
<evidence type="ECO:0000259" key="6">
    <source>
        <dbReference type="PROSITE" id="PS51032"/>
    </source>
</evidence>
<gene>
    <name evidence="7" type="primary">ERF11</name>
    <name evidence="7" type="ORF">SDJN03_04790</name>
</gene>
<dbReference type="InterPro" id="IPR001471">
    <property type="entry name" value="AP2/ERF_dom"/>
</dbReference>
<organism evidence="7 8">
    <name type="scientific">Cucurbita argyrosperma subsp. sororia</name>
    <dbReference type="NCBI Taxonomy" id="37648"/>
    <lineage>
        <taxon>Eukaryota</taxon>
        <taxon>Viridiplantae</taxon>
        <taxon>Streptophyta</taxon>
        <taxon>Embryophyta</taxon>
        <taxon>Tracheophyta</taxon>
        <taxon>Spermatophyta</taxon>
        <taxon>Magnoliopsida</taxon>
        <taxon>eudicotyledons</taxon>
        <taxon>Gunneridae</taxon>
        <taxon>Pentapetalae</taxon>
        <taxon>rosids</taxon>
        <taxon>fabids</taxon>
        <taxon>Cucurbitales</taxon>
        <taxon>Cucurbitaceae</taxon>
        <taxon>Cucurbiteae</taxon>
        <taxon>Cucurbita</taxon>
    </lineage>
</organism>
<dbReference type="PANTHER" id="PTHR31190">
    <property type="entry name" value="DNA-BINDING DOMAIN"/>
    <property type="match status" value="1"/>
</dbReference>
<dbReference type="InterPro" id="IPR044808">
    <property type="entry name" value="ERF_plant"/>
</dbReference>
<evidence type="ECO:0000313" key="7">
    <source>
        <dbReference type="EMBL" id="KAG6604181.1"/>
    </source>
</evidence>
<evidence type="ECO:0000256" key="3">
    <source>
        <dbReference type="ARBA" id="ARBA00023125"/>
    </source>
</evidence>
<keyword evidence="2" id="KW-0805">Transcription regulation</keyword>
<evidence type="ECO:0000256" key="1">
    <source>
        <dbReference type="ARBA" id="ARBA00004123"/>
    </source>
</evidence>
<evidence type="ECO:0000313" key="8">
    <source>
        <dbReference type="Proteomes" id="UP000685013"/>
    </source>
</evidence>
<dbReference type="AlphaFoldDB" id="A0AAV6NY97"/>
<feature type="non-terminal residue" evidence="7">
    <location>
        <position position="1"/>
    </location>
</feature>
<comment type="caution">
    <text evidence="7">The sequence shown here is derived from an EMBL/GenBank/DDBJ whole genome shotgun (WGS) entry which is preliminary data.</text>
</comment>
<keyword evidence="3" id="KW-0238">DNA-binding</keyword>
<accession>A0AAV6NY97</accession>
<evidence type="ECO:0000256" key="5">
    <source>
        <dbReference type="ARBA" id="ARBA00023242"/>
    </source>
</evidence>
<evidence type="ECO:0000256" key="4">
    <source>
        <dbReference type="ARBA" id="ARBA00023163"/>
    </source>
</evidence>
<dbReference type="SMART" id="SM00380">
    <property type="entry name" value="AP2"/>
    <property type="match status" value="1"/>
</dbReference>
<dbReference type="Proteomes" id="UP000685013">
    <property type="component" value="Chromosome 3"/>
</dbReference>
<dbReference type="GO" id="GO:0005634">
    <property type="term" value="C:nucleus"/>
    <property type="evidence" value="ECO:0007669"/>
    <property type="project" value="UniProtKB-SubCell"/>
</dbReference>
<evidence type="ECO:0000256" key="2">
    <source>
        <dbReference type="ARBA" id="ARBA00023015"/>
    </source>
</evidence>
<dbReference type="GO" id="GO:0003677">
    <property type="term" value="F:DNA binding"/>
    <property type="evidence" value="ECO:0007669"/>
    <property type="project" value="UniProtKB-KW"/>
</dbReference>
<sequence>MKSNGSGHSREQSRGLGANELLIVETQGGSVARVWLSTFDTTKQAARAYDRDAIEFRGDKARPGPPWVCPIKLQQQSPPKFIGHSSIVDGSLQTD</sequence>
<keyword evidence="5" id="KW-0539">Nucleus</keyword>
<proteinExistence type="predicted"/>
<keyword evidence="8" id="KW-1185">Reference proteome</keyword>
<dbReference type="GO" id="GO:0003700">
    <property type="term" value="F:DNA-binding transcription factor activity"/>
    <property type="evidence" value="ECO:0007669"/>
    <property type="project" value="InterPro"/>
</dbReference>
<protein>
    <submittedName>
        <fullName evidence="7">Ethylene-responsive transcription factor 11</fullName>
    </submittedName>
</protein>